<protein>
    <submittedName>
        <fullName evidence="1">Uncharacterized protein</fullName>
    </submittedName>
</protein>
<dbReference type="EMBL" id="BFAA01000189">
    <property type="protein sequence ID" value="GCB68611.1"/>
    <property type="molecule type" value="Genomic_DNA"/>
</dbReference>
<name>A0A401P629_SCYTO</name>
<dbReference type="AlphaFoldDB" id="A0A401P629"/>
<gene>
    <name evidence="1" type="ORF">scyTo_0000916</name>
</gene>
<proteinExistence type="predicted"/>
<comment type="caution">
    <text evidence="1">The sequence shown here is derived from an EMBL/GenBank/DDBJ whole genome shotgun (WGS) entry which is preliminary data.</text>
</comment>
<evidence type="ECO:0000313" key="2">
    <source>
        <dbReference type="Proteomes" id="UP000288216"/>
    </source>
</evidence>
<organism evidence="1 2">
    <name type="scientific">Scyliorhinus torazame</name>
    <name type="common">Cloudy catshark</name>
    <name type="synonym">Catulus torazame</name>
    <dbReference type="NCBI Taxonomy" id="75743"/>
    <lineage>
        <taxon>Eukaryota</taxon>
        <taxon>Metazoa</taxon>
        <taxon>Chordata</taxon>
        <taxon>Craniata</taxon>
        <taxon>Vertebrata</taxon>
        <taxon>Chondrichthyes</taxon>
        <taxon>Elasmobranchii</taxon>
        <taxon>Galeomorphii</taxon>
        <taxon>Galeoidea</taxon>
        <taxon>Carcharhiniformes</taxon>
        <taxon>Scyliorhinidae</taxon>
        <taxon>Scyliorhinus</taxon>
    </lineage>
</organism>
<dbReference type="Proteomes" id="UP000288216">
    <property type="component" value="Unassembled WGS sequence"/>
</dbReference>
<sequence length="121" mass="13803">MNSLIIGCKQISSQLSERVGRQQLGNKAEEEQIWKQVEDGDRPQIAPLTKMGHLKLSVHRMVLQMSIKMEGHGTGTGLDKLQLLEAEYKIQVEEKVDASNRAEDWLMQKTKGRGWKMMPSR</sequence>
<reference evidence="1 2" key="1">
    <citation type="journal article" date="2018" name="Nat. Ecol. Evol.">
        <title>Shark genomes provide insights into elasmobranch evolution and the origin of vertebrates.</title>
        <authorList>
            <person name="Hara Y"/>
            <person name="Yamaguchi K"/>
            <person name="Onimaru K"/>
            <person name="Kadota M"/>
            <person name="Koyanagi M"/>
            <person name="Keeley SD"/>
            <person name="Tatsumi K"/>
            <person name="Tanaka K"/>
            <person name="Motone F"/>
            <person name="Kageyama Y"/>
            <person name="Nozu R"/>
            <person name="Adachi N"/>
            <person name="Nishimura O"/>
            <person name="Nakagawa R"/>
            <person name="Tanegashima C"/>
            <person name="Kiyatake I"/>
            <person name="Matsumoto R"/>
            <person name="Murakumo K"/>
            <person name="Nishida K"/>
            <person name="Terakita A"/>
            <person name="Kuratani S"/>
            <person name="Sato K"/>
            <person name="Hyodo S Kuraku.S."/>
        </authorList>
    </citation>
    <scope>NUCLEOTIDE SEQUENCE [LARGE SCALE GENOMIC DNA]</scope>
</reference>
<keyword evidence="2" id="KW-1185">Reference proteome</keyword>
<accession>A0A401P629</accession>
<evidence type="ECO:0000313" key="1">
    <source>
        <dbReference type="EMBL" id="GCB68611.1"/>
    </source>
</evidence>